<name>A0ABW8YQC3_9SPHN</name>
<reference evidence="2 3" key="1">
    <citation type="submission" date="2024-06" db="EMBL/GenBank/DDBJ databases">
        <authorList>
            <person name="Kaempfer P."/>
            <person name="Viver T."/>
        </authorList>
    </citation>
    <scope>NUCLEOTIDE SEQUENCE [LARGE SCALE GENOMIC DNA]</scope>
    <source>
        <strain evidence="2 3">ST-64</strain>
    </source>
</reference>
<dbReference type="RefSeq" id="WP_408078909.1">
    <property type="nucleotide sequence ID" value="NZ_JBELQC010000002.1"/>
</dbReference>
<evidence type="ECO:0000313" key="3">
    <source>
        <dbReference type="Proteomes" id="UP001629244"/>
    </source>
</evidence>
<sequence length="275" mass="28245">MLAIAAAIGAAGCDSQPDWSAAGNAQPTAAASSRSIAPSSSSPVKAEESSGEKLLESLSGEMLLKSGYVIGTVELSGGEGQVFVQPPGAGNGDVMLKALATRVGRADIALSLVDPNDGTVMGALVLTEQTRGRPAGTLTFMGEKWDVEVPVIAELEGPIDYDLQAADIADDTRAAPGAGVTRPTYHLRGGKAGSNIRLHESVDASSRVTGTVNAGAQDIRVKRCAPEIDGAAFDRADAGARRALLDQVWCEAAVPMAGDAWIQGWLPGRLLEPDA</sequence>
<evidence type="ECO:0000256" key="1">
    <source>
        <dbReference type="SAM" id="MobiDB-lite"/>
    </source>
</evidence>
<comment type="caution">
    <text evidence="2">The sequence shown here is derived from an EMBL/GenBank/DDBJ whole genome shotgun (WGS) entry which is preliminary data.</text>
</comment>
<evidence type="ECO:0008006" key="4">
    <source>
        <dbReference type="Google" id="ProtNLM"/>
    </source>
</evidence>
<feature type="compositionally biased region" description="Low complexity" evidence="1">
    <location>
        <begin position="29"/>
        <end position="44"/>
    </location>
</feature>
<dbReference type="EMBL" id="JBELQC010000002">
    <property type="protein sequence ID" value="MFL9841832.1"/>
    <property type="molecule type" value="Genomic_DNA"/>
</dbReference>
<dbReference type="Proteomes" id="UP001629244">
    <property type="component" value="Unassembled WGS sequence"/>
</dbReference>
<feature type="region of interest" description="Disordered" evidence="1">
    <location>
        <begin position="13"/>
        <end position="52"/>
    </location>
</feature>
<proteinExistence type="predicted"/>
<gene>
    <name evidence="2" type="ORF">ABS767_12730</name>
</gene>
<keyword evidence="3" id="KW-1185">Reference proteome</keyword>
<evidence type="ECO:0000313" key="2">
    <source>
        <dbReference type="EMBL" id="MFL9841832.1"/>
    </source>
</evidence>
<accession>A0ABW8YQC3</accession>
<protein>
    <recommendedName>
        <fullName evidence="4">Lipoprotein</fullName>
    </recommendedName>
</protein>
<organism evidence="2 3">
    <name type="scientific">Sphingomonas plantiphila</name>
    <dbReference type="NCBI Taxonomy" id="3163295"/>
    <lineage>
        <taxon>Bacteria</taxon>
        <taxon>Pseudomonadati</taxon>
        <taxon>Pseudomonadota</taxon>
        <taxon>Alphaproteobacteria</taxon>
        <taxon>Sphingomonadales</taxon>
        <taxon>Sphingomonadaceae</taxon>
        <taxon>Sphingomonas</taxon>
    </lineage>
</organism>